<name>A0A059ASS4_EUCGR</name>
<dbReference type="InParanoid" id="A0A059ASS4"/>
<gene>
    <name evidence="1" type="ORF">EUGRSUZ_I02429</name>
</gene>
<accession>A0A059ASS4</accession>
<sequence>MILYIPFIAEATEYETLLDILPHVEIGITELMLTACDVSSNERQFDMSNPAPRLTCEETIILAYALTFISSVLSSNYGKRYSVSQ</sequence>
<reference evidence="1" key="1">
    <citation type="submission" date="2013-07" db="EMBL/GenBank/DDBJ databases">
        <title>The genome of Eucalyptus grandis.</title>
        <authorList>
            <person name="Schmutz J."/>
            <person name="Hayes R."/>
            <person name="Myburg A."/>
            <person name="Tuskan G."/>
            <person name="Grattapaglia D."/>
            <person name="Rokhsar D.S."/>
        </authorList>
    </citation>
    <scope>NUCLEOTIDE SEQUENCE</scope>
    <source>
        <tissue evidence="1">Leaf extractions</tissue>
    </source>
</reference>
<dbReference type="AlphaFoldDB" id="A0A059ASS4"/>
<dbReference type="Gramene" id="KCW56746">
    <property type="protein sequence ID" value="KCW56746"/>
    <property type="gene ID" value="EUGRSUZ_I02429"/>
</dbReference>
<protein>
    <submittedName>
        <fullName evidence="1">Uncharacterized protein</fullName>
    </submittedName>
</protein>
<organism evidence="1">
    <name type="scientific">Eucalyptus grandis</name>
    <name type="common">Flooded gum</name>
    <dbReference type="NCBI Taxonomy" id="71139"/>
    <lineage>
        <taxon>Eukaryota</taxon>
        <taxon>Viridiplantae</taxon>
        <taxon>Streptophyta</taxon>
        <taxon>Embryophyta</taxon>
        <taxon>Tracheophyta</taxon>
        <taxon>Spermatophyta</taxon>
        <taxon>Magnoliopsida</taxon>
        <taxon>eudicotyledons</taxon>
        <taxon>Gunneridae</taxon>
        <taxon>Pentapetalae</taxon>
        <taxon>rosids</taxon>
        <taxon>malvids</taxon>
        <taxon>Myrtales</taxon>
        <taxon>Myrtaceae</taxon>
        <taxon>Myrtoideae</taxon>
        <taxon>Eucalypteae</taxon>
        <taxon>Eucalyptus</taxon>
    </lineage>
</organism>
<dbReference type="EMBL" id="KK198761">
    <property type="protein sequence ID" value="KCW56746.1"/>
    <property type="molecule type" value="Genomic_DNA"/>
</dbReference>
<proteinExistence type="predicted"/>
<evidence type="ECO:0000313" key="1">
    <source>
        <dbReference type="EMBL" id="KCW56746.1"/>
    </source>
</evidence>